<dbReference type="Gene3D" id="1.10.10.10">
    <property type="entry name" value="Winged helix-like DNA-binding domain superfamily/Winged helix DNA-binding domain"/>
    <property type="match status" value="1"/>
</dbReference>
<dbReference type="PROSITE" id="PS50931">
    <property type="entry name" value="HTH_LYSR"/>
    <property type="match status" value="1"/>
</dbReference>
<proteinExistence type="inferred from homology"/>
<dbReference type="GO" id="GO:0006351">
    <property type="term" value="P:DNA-templated transcription"/>
    <property type="evidence" value="ECO:0007669"/>
    <property type="project" value="TreeGrafter"/>
</dbReference>
<dbReference type="Pfam" id="PF03466">
    <property type="entry name" value="LysR_substrate"/>
    <property type="match status" value="1"/>
</dbReference>
<dbReference type="Pfam" id="PF00126">
    <property type="entry name" value="HTH_1"/>
    <property type="match status" value="1"/>
</dbReference>
<gene>
    <name evidence="6" type="ORF">SAMN06265368_3352</name>
</gene>
<dbReference type="PANTHER" id="PTHR30537">
    <property type="entry name" value="HTH-TYPE TRANSCRIPTIONAL REGULATOR"/>
    <property type="match status" value="1"/>
</dbReference>
<dbReference type="InterPro" id="IPR000847">
    <property type="entry name" value="LysR_HTH_N"/>
</dbReference>
<evidence type="ECO:0000256" key="2">
    <source>
        <dbReference type="ARBA" id="ARBA00023015"/>
    </source>
</evidence>
<dbReference type="AlphaFoldDB" id="A0A285PEV2"/>
<dbReference type="InterPro" id="IPR036390">
    <property type="entry name" value="WH_DNA-bd_sf"/>
</dbReference>
<dbReference type="InterPro" id="IPR058163">
    <property type="entry name" value="LysR-type_TF_proteobact-type"/>
</dbReference>
<dbReference type="GO" id="GO:0003700">
    <property type="term" value="F:DNA-binding transcription factor activity"/>
    <property type="evidence" value="ECO:0007669"/>
    <property type="project" value="InterPro"/>
</dbReference>
<dbReference type="PRINTS" id="PR00039">
    <property type="entry name" value="HTHLYSR"/>
</dbReference>
<keyword evidence="4" id="KW-0804">Transcription</keyword>
<reference evidence="6 7" key="1">
    <citation type="submission" date="2017-09" db="EMBL/GenBank/DDBJ databases">
        <authorList>
            <person name="Ehlers B."/>
            <person name="Leendertz F.H."/>
        </authorList>
    </citation>
    <scope>NUCLEOTIDE SEQUENCE [LARGE SCALE GENOMIC DNA]</scope>
    <source>
        <strain evidence="6 7">DSM 18289</strain>
    </source>
</reference>
<evidence type="ECO:0000259" key="5">
    <source>
        <dbReference type="PROSITE" id="PS50931"/>
    </source>
</evidence>
<dbReference type="Proteomes" id="UP000219439">
    <property type="component" value="Unassembled WGS sequence"/>
</dbReference>
<organism evidence="6 7">
    <name type="scientific">Cohaesibacter gelatinilyticus</name>
    <dbReference type="NCBI Taxonomy" id="372072"/>
    <lineage>
        <taxon>Bacteria</taxon>
        <taxon>Pseudomonadati</taxon>
        <taxon>Pseudomonadota</taxon>
        <taxon>Alphaproteobacteria</taxon>
        <taxon>Hyphomicrobiales</taxon>
        <taxon>Cohaesibacteraceae</taxon>
    </lineage>
</organism>
<evidence type="ECO:0000256" key="1">
    <source>
        <dbReference type="ARBA" id="ARBA00009437"/>
    </source>
</evidence>
<evidence type="ECO:0000313" key="7">
    <source>
        <dbReference type="Proteomes" id="UP000219439"/>
    </source>
</evidence>
<comment type="similarity">
    <text evidence="1">Belongs to the LysR transcriptional regulatory family.</text>
</comment>
<dbReference type="GO" id="GO:0043565">
    <property type="term" value="F:sequence-specific DNA binding"/>
    <property type="evidence" value="ECO:0007669"/>
    <property type="project" value="TreeGrafter"/>
</dbReference>
<dbReference type="InterPro" id="IPR005119">
    <property type="entry name" value="LysR_subst-bd"/>
</dbReference>
<keyword evidence="3" id="KW-0238">DNA-binding</keyword>
<evidence type="ECO:0000256" key="4">
    <source>
        <dbReference type="ARBA" id="ARBA00023163"/>
    </source>
</evidence>
<evidence type="ECO:0000313" key="6">
    <source>
        <dbReference type="EMBL" id="SNZ20249.1"/>
    </source>
</evidence>
<keyword evidence="2" id="KW-0805">Transcription regulation</keyword>
<dbReference type="InterPro" id="IPR036388">
    <property type="entry name" value="WH-like_DNA-bd_sf"/>
</dbReference>
<sequence>MSIWSLPSEKVFRVFETCGTYQSFTAAANALGVTQSAVSQQIKMLEETLGITLFKRQGRQIVLTPSGKKLMDAQKRAFGEMREVILAERNKKESLDVSVEVFPGFSVRWLLPRLSLFFAAHPEVNLKILTLPGDGPEVAGDADLTILYTKQNSENWLTQDCLFPVASPDFVKMHHLVDCSDEELPEKFMSLPLLGDTFSGADDIWAEWLKGSGHGPTPHGICRYPQSNMSLLLAELGQGVAMGRTILVQDALKSGALVRLGTIEKPSPANYVIRKNEMRPMSKGSRIFSSWLAKALIDCADGTISQNCSFIR</sequence>
<dbReference type="RefSeq" id="WP_097154616.1">
    <property type="nucleotide sequence ID" value="NZ_OBEL01000004.1"/>
</dbReference>
<dbReference type="OrthoDB" id="9804958at2"/>
<dbReference type="FunFam" id="1.10.10.10:FF:000001">
    <property type="entry name" value="LysR family transcriptional regulator"/>
    <property type="match status" value="1"/>
</dbReference>
<dbReference type="SUPFAM" id="SSF53850">
    <property type="entry name" value="Periplasmic binding protein-like II"/>
    <property type="match status" value="1"/>
</dbReference>
<dbReference type="Gene3D" id="3.40.190.10">
    <property type="entry name" value="Periplasmic binding protein-like II"/>
    <property type="match status" value="2"/>
</dbReference>
<evidence type="ECO:0000256" key="3">
    <source>
        <dbReference type="ARBA" id="ARBA00023125"/>
    </source>
</evidence>
<name>A0A285PEV2_9HYPH</name>
<keyword evidence="7" id="KW-1185">Reference proteome</keyword>
<dbReference type="SUPFAM" id="SSF46785">
    <property type="entry name" value="Winged helix' DNA-binding domain"/>
    <property type="match status" value="1"/>
</dbReference>
<feature type="domain" description="HTH lysR-type" evidence="5">
    <location>
        <begin position="7"/>
        <end position="64"/>
    </location>
</feature>
<accession>A0A285PEV2</accession>
<dbReference type="PANTHER" id="PTHR30537:SF79">
    <property type="entry name" value="TRANSCRIPTIONAL REGULATOR-RELATED"/>
    <property type="match status" value="1"/>
</dbReference>
<dbReference type="EMBL" id="OBEL01000004">
    <property type="protein sequence ID" value="SNZ20249.1"/>
    <property type="molecule type" value="Genomic_DNA"/>
</dbReference>
<protein>
    <submittedName>
        <fullName evidence="6">LysR family transcriptional regulator, glycine cleavage system transcriptional activator</fullName>
    </submittedName>
</protein>